<geneLocation type="plasmid" evidence="2">
    <name>pUSDA257 fragment 7</name>
</geneLocation>
<gene>
    <name evidence="1" type="ORF">USDA257_p05310</name>
</gene>
<evidence type="ECO:0000313" key="1">
    <source>
        <dbReference type="EMBL" id="AFL55246.1"/>
    </source>
</evidence>
<organism evidence="1">
    <name type="scientific">Sinorhizobium fredii (strain USDA 257)</name>
    <dbReference type="NCBI Taxonomy" id="1185652"/>
    <lineage>
        <taxon>Bacteria</taxon>
        <taxon>Pseudomonadati</taxon>
        <taxon>Pseudomonadota</taxon>
        <taxon>Alphaproteobacteria</taxon>
        <taxon>Hyphomicrobiales</taxon>
        <taxon>Rhizobiaceae</taxon>
        <taxon>Sinorhizobium/Ensifer group</taxon>
        <taxon>Sinorhizobium</taxon>
    </lineage>
</organism>
<evidence type="ECO:0000313" key="2">
    <source>
        <dbReference type="Proteomes" id="UP000006180"/>
    </source>
</evidence>
<dbReference type="AlphaFoldDB" id="I3XH90"/>
<dbReference type="PATRIC" id="fig|1185652.3.peg.6919"/>
<sequence length="42" mass="4815">MYDARYDKRPENHLAAVVKLVGTNLNGAISKEHRKFESGRRS</sequence>
<keyword evidence="1" id="KW-0614">Plasmid</keyword>
<protein>
    <submittedName>
        <fullName evidence="1">Uncharacterized protein</fullName>
    </submittedName>
</protein>
<reference evidence="1" key="1">
    <citation type="journal article" date="2012" name="J. Bacteriol.">
        <title>Complete genome sequence of the broad-host-range strain Sinorhizobium fredii USDA257.</title>
        <authorList>
            <person name="Schuldes J."/>
            <person name="Rodriguez Orbegoso M."/>
            <person name="Schmeisser C."/>
            <person name="Krishnan H.B."/>
            <person name="Daniel R."/>
            <person name="Streit W.R."/>
        </authorList>
    </citation>
    <scope>NUCLEOTIDE SEQUENCE [LARGE SCALE GENOMIC DNA]</scope>
    <source>
        <strain evidence="1">USDA 257</strain>
        <plasmid evidence="1">pUSDA257</plasmid>
    </source>
</reference>
<proteinExistence type="predicted"/>
<dbReference type="HOGENOM" id="CLU_3256857_0_0_5"/>
<accession>I3XH90</accession>
<dbReference type="EMBL" id="CP003570">
    <property type="protein sequence ID" value="AFL55246.1"/>
    <property type="molecule type" value="Genomic_DNA"/>
</dbReference>
<name>I3XH90_SINF2</name>